<evidence type="ECO:0000313" key="3">
    <source>
        <dbReference type="Proteomes" id="UP000275480"/>
    </source>
</evidence>
<dbReference type="EMBL" id="QQZZ01000160">
    <property type="protein sequence ID" value="RMZ38510.1"/>
    <property type="molecule type" value="Genomic_DNA"/>
</dbReference>
<accession>A0AB74BW23</accession>
<gene>
    <name evidence="2" type="ORF">CA14_007563</name>
</gene>
<proteinExistence type="predicted"/>
<reference evidence="2 3" key="1">
    <citation type="submission" date="2018-07" db="EMBL/GenBank/DDBJ databases">
        <title>Identification of spontaneous genetic mutation associated with occurrence of a yellow conidial color mutant of Aspergillus flavus.</title>
        <authorList>
            <person name="Chang P.-K."/>
            <person name="Mack B.M."/>
            <person name="Scharfenstein L."/>
            <person name="Gilbert M.K."/>
        </authorList>
    </citation>
    <scope>NUCLEOTIDE SEQUENCE [LARGE SCALE GENOMIC DNA]</scope>
    <source>
        <strain evidence="2 3">CA14</strain>
    </source>
</reference>
<name>A0AB74BW23_ASPFL</name>
<feature type="compositionally biased region" description="Low complexity" evidence="1">
    <location>
        <begin position="1"/>
        <end position="16"/>
    </location>
</feature>
<evidence type="ECO:0008006" key="4">
    <source>
        <dbReference type="Google" id="ProtNLM"/>
    </source>
</evidence>
<sequence length="126" mass="14091">MRIPASASNPTPAATAGQVGSMQTPARGKLQKRVDCYILHHNAPVEDLPPEVRHHLLSMLELETLWALVHAFPVYHQQDLSARRRLLCSGLETTLRSATSDACAVYQSRLVDFSHSRTKEEVNMFL</sequence>
<organism evidence="2 3">
    <name type="scientific">Aspergillus flavus</name>
    <dbReference type="NCBI Taxonomy" id="5059"/>
    <lineage>
        <taxon>Eukaryota</taxon>
        <taxon>Fungi</taxon>
        <taxon>Dikarya</taxon>
        <taxon>Ascomycota</taxon>
        <taxon>Pezizomycotina</taxon>
        <taxon>Eurotiomycetes</taxon>
        <taxon>Eurotiomycetidae</taxon>
        <taxon>Eurotiales</taxon>
        <taxon>Aspergillaceae</taxon>
        <taxon>Aspergillus</taxon>
        <taxon>Aspergillus subgen. Circumdati</taxon>
    </lineage>
</organism>
<dbReference type="AlphaFoldDB" id="A0AB74BW23"/>
<feature type="region of interest" description="Disordered" evidence="1">
    <location>
        <begin position="1"/>
        <end position="25"/>
    </location>
</feature>
<comment type="caution">
    <text evidence="2">The sequence shown here is derived from an EMBL/GenBank/DDBJ whole genome shotgun (WGS) entry which is preliminary data.</text>
</comment>
<evidence type="ECO:0000313" key="2">
    <source>
        <dbReference type="EMBL" id="RMZ38510.1"/>
    </source>
</evidence>
<dbReference type="Proteomes" id="UP000275480">
    <property type="component" value="Unassembled WGS sequence"/>
</dbReference>
<evidence type="ECO:0000256" key="1">
    <source>
        <dbReference type="SAM" id="MobiDB-lite"/>
    </source>
</evidence>
<protein>
    <recommendedName>
        <fullName evidence="4">F-box domain protein</fullName>
    </recommendedName>
</protein>